<evidence type="ECO:0000313" key="1">
    <source>
        <dbReference type="EMBL" id="RHZ82459.1"/>
    </source>
</evidence>
<accession>A0A397J2E5</accession>
<evidence type="ECO:0000313" key="2">
    <source>
        <dbReference type="Proteomes" id="UP000266861"/>
    </source>
</evidence>
<reference evidence="1 2" key="1">
    <citation type="submission" date="2018-08" db="EMBL/GenBank/DDBJ databases">
        <title>Genome and evolution of the arbuscular mycorrhizal fungus Diversispora epigaea (formerly Glomus versiforme) and its bacterial endosymbionts.</title>
        <authorList>
            <person name="Sun X."/>
            <person name="Fei Z."/>
            <person name="Harrison M."/>
        </authorList>
    </citation>
    <scope>NUCLEOTIDE SEQUENCE [LARGE SCALE GENOMIC DNA]</scope>
    <source>
        <strain evidence="1 2">IT104</strain>
    </source>
</reference>
<dbReference type="AlphaFoldDB" id="A0A397J2E5"/>
<sequence>MTNNAQLVLDNTGAYLITEGYIINLEGPTTTDLDNPNGQWINAYRRLEEYISVFQETHTAMSIKHELQDDYSAIIRLDDYSTII</sequence>
<proteinExistence type="predicted"/>
<keyword evidence="2" id="KW-1185">Reference proteome</keyword>
<dbReference type="Proteomes" id="UP000266861">
    <property type="component" value="Unassembled WGS sequence"/>
</dbReference>
<protein>
    <submittedName>
        <fullName evidence="1">Uncharacterized protein</fullName>
    </submittedName>
</protein>
<organism evidence="1 2">
    <name type="scientific">Diversispora epigaea</name>
    <dbReference type="NCBI Taxonomy" id="1348612"/>
    <lineage>
        <taxon>Eukaryota</taxon>
        <taxon>Fungi</taxon>
        <taxon>Fungi incertae sedis</taxon>
        <taxon>Mucoromycota</taxon>
        <taxon>Glomeromycotina</taxon>
        <taxon>Glomeromycetes</taxon>
        <taxon>Diversisporales</taxon>
        <taxon>Diversisporaceae</taxon>
        <taxon>Diversispora</taxon>
    </lineage>
</organism>
<gene>
    <name evidence="1" type="ORF">Glove_109g365</name>
</gene>
<dbReference type="EMBL" id="PQFF01000102">
    <property type="protein sequence ID" value="RHZ82459.1"/>
    <property type="molecule type" value="Genomic_DNA"/>
</dbReference>
<comment type="caution">
    <text evidence="1">The sequence shown here is derived from an EMBL/GenBank/DDBJ whole genome shotgun (WGS) entry which is preliminary data.</text>
</comment>
<name>A0A397J2E5_9GLOM</name>